<sequence>MILDPNEIDISVTATNEVENELDHNDSLDENYIDTTQYSWHPVDVYTDPSSPKFETMNEVEQSLALYSMEHNILNSELAKIIQSAMDYARESPERIVITVPTTESLIACLQTDKYETIAVPFQEHSFTIDDVNDLPDDCDKEDLHSTVGTVKLHSRNMKDLCQLLFSSPLLEQHMILRPII</sequence>
<organism evidence="1 2">
    <name type="scientific">Phascolomyces articulosus</name>
    <dbReference type="NCBI Taxonomy" id="60185"/>
    <lineage>
        <taxon>Eukaryota</taxon>
        <taxon>Fungi</taxon>
        <taxon>Fungi incertae sedis</taxon>
        <taxon>Mucoromycota</taxon>
        <taxon>Mucoromycotina</taxon>
        <taxon>Mucoromycetes</taxon>
        <taxon>Mucorales</taxon>
        <taxon>Lichtheimiaceae</taxon>
        <taxon>Phascolomyces</taxon>
    </lineage>
</organism>
<reference evidence="1" key="1">
    <citation type="journal article" date="2022" name="IScience">
        <title>Evolution of zygomycete secretomes and the origins of terrestrial fungal ecologies.</title>
        <authorList>
            <person name="Chang Y."/>
            <person name="Wang Y."/>
            <person name="Mondo S."/>
            <person name="Ahrendt S."/>
            <person name="Andreopoulos W."/>
            <person name="Barry K."/>
            <person name="Beard J."/>
            <person name="Benny G.L."/>
            <person name="Blankenship S."/>
            <person name="Bonito G."/>
            <person name="Cuomo C."/>
            <person name="Desiro A."/>
            <person name="Gervers K.A."/>
            <person name="Hundley H."/>
            <person name="Kuo A."/>
            <person name="LaButti K."/>
            <person name="Lang B.F."/>
            <person name="Lipzen A."/>
            <person name="O'Donnell K."/>
            <person name="Pangilinan J."/>
            <person name="Reynolds N."/>
            <person name="Sandor L."/>
            <person name="Smith M.E."/>
            <person name="Tsang A."/>
            <person name="Grigoriev I.V."/>
            <person name="Stajich J.E."/>
            <person name="Spatafora J.W."/>
        </authorList>
    </citation>
    <scope>NUCLEOTIDE SEQUENCE</scope>
    <source>
        <strain evidence="1">RSA 2281</strain>
    </source>
</reference>
<keyword evidence="2" id="KW-1185">Reference proteome</keyword>
<name>A0AAD5KJD6_9FUNG</name>
<protein>
    <submittedName>
        <fullName evidence="1">Uncharacterized protein</fullName>
    </submittedName>
</protein>
<accession>A0AAD5KJD6</accession>
<dbReference type="EMBL" id="JAIXMP010000005">
    <property type="protein sequence ID" value="KAI9273133.1"/>
    <property type="molecule type" value="Genomic_DNA"/>
</dbReference>
<dbReference type="Proteomes" id="UP001209540">
    <property type="component" value="Unassembled WGS sequence"/>
</dbReference>
<evidence type="ECO:0000313" key="1">
    <source>
        <dbReference type="EMBL" id="KAI9273133.1"/>
    </source>
</evidence>
<evidence type="ECO:0000313" key="2">
    <source>
        <dbReference type="Proteomes" id="UP001209540"/>
    </source>
</evidence>
<gene>
    <name evidence="1" type="ORF">BDA99DRAFT_556701</name>
</gene>
<comment type="caution">
    <text evidence="1">The sequence shown here is derived from an EMBL/GenBank/DDBJ whole genome shotgun (WGS) entry which is preliminary data.</text>
</comment>
<reference evidence="1" key="2">
    <citation type="submission" date="2023-02" db="EMBL/GenBank/DDBJ databases">
        <authorList>
            <consortium name="DOE Joint Genome Institute"/>
            <person name="Mondo S.J."/>
            <person name="Chang Y."/>
            <person name="Wang Y."/>
            <person name="Ahrendt S."/>
            <person name="Andreopoulos W."/>
            <person name="Barry K."/>
            <person name="Beard J."/>
            <person name="Benny G.L."/>
            <person name="Blankenship S."/>
            <person name="Bonito G."/>
            <person name="Cuomo C."/>
            <person name="Desiro A."/>
            <person name="Gervers K.A."/>
            <person name="Hundley H."/>
            <person name="Kuo A."/>
            <person name="LaButti K."/>
            <person name="Lang B.F."/>
            <person name="Lipzen A."/>
            <person name="O'Donnell K."/>
            <person name="Pangilinan J."/>
            <person name="Reynolds N."/>
            <person name="Sandor L."/>
            <person name="Smith M.W."/>
            <person name="Tsang A."/>
            <person name="Grigoriev I.V."/>
            <person name="Stajich J.E."/>
            <person name="Spatafora J.W."/>
        </authorList>
    </citation>
    <scope>NUCLEOTIDE SEQUENCE</scope>
    <source>
        <strain evidence="1">RSA 2281</strain>
    </source>
</reference>
<dbReference type="AlphaFoldDB" id="A0AAD5KJD6"/>
<proteinExistence type="predicted"/>